<sequence>MTVRSVPAQFWRGGTSKALVFNAADIPAGDAARSALFKAAMGSPDDYGRQLDGMGGGISSLSKICILGPSSHPEADVDYTFGQVPVGAGEVDFSGNCGNMSSAMGPAALAMGLVGPFKDGRASVRVHNTNTAKVIIVHFAVKDGQHDPSGDFVLDGVSGTASPVELEFLDPAGAKTGTLLPTGRALDRVRLADGREIEISCIDAANPCVFVAAKELGKAGTELPEALEADTEFLARIEEIRLEASLIMGLASDKASAAAAQSLPKIAMVHPPRRYETLSAKRLEAEDYAIGIRMMSMGRPHRAVPVTGAVCLAIAARIEGSIPATVLAEPAAGFVIGHPSGSLSVDAKVVAEAGSVRAISGTVYRTARKLFSGEVWLK</sequence>
<accession>Q3S8F4</accession>
<dbReference type="AlphaFoldDB" id="Q3S8F4"/>
<reference evidence="3" key="1">
    <citation type="journal article" date="2006" name="Microbiology">
        <title>Identification of a transposable genomic island of Paracoccus pantotrophus DSM 11072 by its transposition to a novel entrapment vector pMMB2.</title>
        <authorList>
            <person name="Mikosa M."/>
            <person name="Sochacka-Pietal M."/>
            <person name="Baj J."/>
            <person name="Bartosik D."/>
        </authorList>
    </citation>
    <scope>NUCLEOTIDE SEQUENCE</scope>
    <source>
        <strain evidence="3">DSM 11072</strain>
    </source>
</reference>
<dbReference type="RefSeq" id="WP_114669274.1">
    <property type="nucleotide sequence ID" value="NZ_CP038206.1"/>
</dbReference>
<dbReference type="Pfam" id="PF04303">
    <property type="entry name" value="PrpF"/>
    <property type="match status" value="1"/>
</dbReference>
<proteinExistence type="inferred from homology"/>
<protein>
    <recommendedName>
        <fullName evidence="4">PrpF family protein</fullName>
    </recommendedName>
</protein>
<keyword evidence="2" id="KW-0413">Isomerase</keyword>
<comment type="similarity">
    <text evidence="1">Belongs to the PrpF family.</text>
</comment>
<evidence type="ECO:0000256" key="1">
    <source>
        <dbReference type="ARBA" id="ARBA00007673"/>
    </source>
</evidence>
<evidence type="ECO:0000256" key="2">
    <source>
        <dbReference type="ARBA" id="ARBA00023235"/>
    </source>
</evidence>
<dbReference type="GO" id="GO:0016853">
    <property type="term" value="F:isomerase activity"/>
    <property type="evidence" value="ECO:0007669"/>
    <property type="project" value="UniProtKB-KW"/>
</dbReference>
<dbReference type="InterPro" id="IPR007400">
    <property type="entry name" value="PrpF-like"/>
</dbReference>
<dbReference type="PANTHER" id="PTHR43709">
    <property type="entry name" value="ACONITATE ISOMERASE-RELATED"/>
    <property type="match status" value="1"/>
</dbReference>
<dbReference type="Gene3D" id="3.10.310.10">
    <property type="entry name" value="Diaminopimelate Epimerase, Chain A, domain 1"/>
    <property type="match status" value="2"/>
</dbReference>
<name>Q3S8F4_PARPN</name>
<evidence type="ECO:0008006" key="4">
    <source>
        <dbReference type="Google" id="ProtNLM"/>
    </source>
</evidence>
<dbReference type="SUPFAM" id="SSF54506">
    <property type="entry name" value="Diaminopimelate epimerase-like"/>
    <property type="match status" value="2"/>
</dbReference>
<dbReference type="EMBL" id="DQ149577">
    <property type="protein sequence ID" value="AAZ93591.1"/>
    <property type="molecule type" value="Genomic_DNA"/>
</dbReference>
<evidence type="ECO:0000313" key="3">
    <source>
        <dbReference type="EMBL" id="AAZ93591.1"/>
    </source>
</evidence>
<dbReference type="PANTHER" id="PTHR43709:SF2">
    <property type="entry name" value="DUF453 DOMAIN PROTEIN (AFU_ORTHOLOGUE AFUA_6G00360)"/>
    <property type="match status" value="1"/>
</dbReference>
<organism evidence="3">
    <name type="scientific">Paracoccus pantotrophus</name>
    <name type="common">Thiosphaera pantotropha</name>
    <dbReference type="NCBI Taxonomy" id="82367"/>
    <lineage>
        <taxon>Bacteria</taxon>
        <taxon>Pseudomonadati</taxon>
        <taxon>Pseudomonadota</taxon>
        <taxon>Alphaproteobacteria</taxon>
        <taxon>Rhodobacterales</taxon>
        <taxon>Paracoccaceae</taxon>
        <taxon>Paracoccus</taxon>
    </lineage>
</organism>